<dbReference type="Pfam" id="PF09861">
    <property type="entry name" value="Lar_N"/>
    <property type="match status" value="1"/>
</dbReference>
<dbReference type="InterPro" id="IPR048520">
    <property type="entry name" value="LarA_C"/>
</dbReference>
<dbReference type="RefSeq" id="WP_089409997.1">
    <property type="nucleotide sequence ID" value="NZ_FZOU01000009.1"/>
</dbReference>
<feature type="domain" description="Lactate racemase C-terminal" evidence="2">
    <location>
        <begin position="276"/>
        <end position="414"/>
    </location>
</feature>
<evidence type="ECO:0000259" key="1">
    <source>
        <dbReference type="Pfam" id="PF09861"/>
    </source>
</evidence>
<dbReference type="Pfam" id="PF21113">
    <property type="entry name" value="LarA_C"/>
    <property type="match status" value="1"/>
</dbReference>
<evidence type="ECO:0000313" key="3">
    <source>
        <dbReference type="EMBL" id="SNT36111.1"/>
    </source>
</evidence>
<dbReference type="InterPro" id="IPR043166">
    <property type="entry name" value="LarA-like_C"/>
</dbReference>
<dbReference type="Gene3D" id="3.90.226.30">
    <property type="match status" value="1"/>
</dbReference>
<proteinExistence type="predicted"/>
<dbReference type="PANTHER" id="PTHR33171:SF17">
    <property type="entry name" value="LARA-LIKE N-TERMINAL DOMAIN-CONTAINING PROTEIN"/>
    <property type="match status" value="1"/>
</dbReference>
<evidence type="ECO:0000313" key="4">
    <source>
        <dbReference type="Proteomes" id="UP000198356"/>
    </source>
</evidence>
<evidence type="ECO:0000259" key="2">
    <source>
        <dbReference type="Pfam" id="PF21113"/>
    </source>
</evidence>
<dbReference type="Proteomes" id="UP000198356">
    <property type="component" value="Unassembled WGS sequence"/>
</dbReference>
<feature type="domain" description="LarA-like N-terminal" evidence="1">
    <location>
        <begin position="7"/>
        <end position="203"/>
    </location>
</feature>
<protein>
    <submittedName>
        <fullName evidence="3">Nickel-dependent lactate racemase</fullName>
    </submittedName>
</protein>
<dbReference type="GO" id="GO:0050043">
    <property type="term" value="F:lactate racemase activity"/>
    <property type="evidence" value="ECO:0007669"/>
    <property type="project" value="InterPro"/>
</dbReference>
<dbReference type="EMBL" id="FZOU01000009">
    <property type="protein sequence ID" value="SNT36111.1"/>
    <property type="molecule type" value="Genomic_DNA"/>
</dbReference>
<dbReference type="InterPro" id="IPR048068">
    <property type="entry name" value="LarA-like"/>
</dbReference>
<gene>
    <name evidence="3" type="ORF">SAMN05421770_10911</name>
</gene>
<dbReference type="NCBIfam" id="NF033504">
    <property type="entry name" value="Ni_dep_LarA"/>
    <property type="match status" value="1"/>
</dbReference>
<accession>A0A239M0A9</accession>
<dbReference type="OrthoDB" id="9770545at2"/>
<dbReference type="InterPro" id="IPR018657">
    <property type="entry name" value="LarA-like_N"/>
</dbReference>
<name>A0A239M0A9_9BACT</name>
<keyword evidence="4" id="KW-1185">Reference proteome</keyword>
<dbReference type="AlphaFoldDB" id="A0A239M0A9"/>
<sequence>MKTDVAFGRTGLTLDLPEGPRYEVLHAHSAAAIADVDAALAAALDAPIGCASLAELARGKRTAAISVCDITRPAPNRVTLPPLLRRLHAAGMRHEDITICIATGLHREATRAELDIILGPEIAAAYPILNHDAKNKAAHRYVGDTKRGTPVWIERPFLDADLHITLGFIEQHLMLGFSGGRKLIAPGLAAQETIKVIHSPRFMREALATEGSYEDNPLHAELLEVARMARHDFMLDVTLTQTREISGIFAGAPEQAHHAGVNFLRGSSLEYLPEYVDAAITSAAGYPLDLTFYQTIKGVTAVQHILKPGGKILVVSECAEGIGSPEFAEMVAGYEGAQSFLDSIADTPVVPDQWQLERLALVARKHPVSFYAPGTTPAQLGGLAAQSFATAEEAVDDLLAGLPADARIAVIPEGPYAFARVAG</sequence>
<dbReference type="InterPro" id="IPR047926">
    <property type="entry name" value="Ni_dep_LarA"/>
</dbReference>
<reference evidence="3 4" key="1">
    <citation type="submission" date="2017-06" db="EMBL/GenBank/DDBJ databases">
        <authorList>
            <person name="Kim H.J."/>
            <person name="Triplett B.A."/>
        </authorList>
    </citation>
    <scope>NUCLEOTIDE SEQUENCE [LARGE SCALE GENOMIC DNA]</scope>
    <source>
        <strain evidence="3 4">DSM 18704</strain>
    </source>
</reference>
<dbReference type="PANTHER" id="PTHR33171">
    <property type="entry name" value="LAR_N DOMAIN-CONTAINING PROTEIN"/>
    <property type="match status" value="1"/>
</dbReference>
<organism evidence="3 4">
    <name type="scientific">Granulicella rosea</name>
    <dbReference type="NCBI Taxonomy" id="474952"/>
    <lineage>
        <taxon>Bacteria</taxon>
        <taxon>Pseudomonadati</taxon>
        <taxon>Acidobacteriota</taxon>
        <taxon>Terriglobia</taxon>
        <taxon>Terriglobales</taxon>
        <taxon>Acidobacteriaceae</taxon>
        <taxon>Granulicella</taxon>
    </lineage>
</organism>
<dbReference type="Gene3D" id="3.40.50.11440">
    <property type="match status" value="1"/>
</dbReference>